<evidence type="ECO:0000313" key="8">
    <source>
        <dbReference type="Proteomes" id="UP000058613"/>
    </source>
</evidence>
<feature type="domain" description="PIN" evidence="6">
    <location>
        <begin position="1"/>
        <end position="140"/>
    </location>
</feature>
<dbReference type="Gene3D" id="3.40.50.1010">
    <property type="entry name" value="5'-nuclease"/>
    <property type="match status" value="1"/>
</dbReference>
<feature type="binding site" evidence="5">
    <location>
        <position position="5"/>
    </location>
    <ligand>
        <name>Mg(2+)</name>
        <dbReference type="ChEBI" id="CHEBI:18420"/>
    </ligand>
</feature>
<dbReference type="InterPro" id="IPR022907">
    <property type="entry name" value="VapC_family"/>
</dbReference>
<reference evidence="7 8" key="1">
    <citation type="submission" date="2015-10" db="EMBL/GenBank/DDBJ databases">
        <title>Complete genome sequence of hyperthermophilic archaeon Pyrodictium delaneyi Su06.</title>
        <authorList>
            <person name="Jung J.-H."/>
            <person name="Lin J."/>
            <person name="Holden J.F."/>
            <person name="Park C.-S."/>
        </authorList>
    </citation>
    <scope>NUCLEOTIDE SEQUENCE [LARGE SCALE GENOMIC DNA]</scope>
    <source>
        <strain evidence="7 8">Su06</strain>
    </source>
</reference>
<dbReference type="CDD" id="cd18677">
    <property type="entry name" value="PIN_MjVapC2-VapC6_like"/>
    <property type="match status" value="1"/>
</dbReference>
<dbReference type="PANTHER" id="PTHR39677">
    <property type="entry name" value="RIBONUCLEASE VAPC6"/>
    <property type="match status" value="1"/>
</dbReference>
<dbReference type="KEGG" id="pdl:Pyrde_0851"/>
<feature type="binding site" evidence="5">
    <location>
        <position position="116"/>
    </location>
    <ligand>
        <name>Mg(2+)</name>
        <dbReference type="ChEBI" id="CHEBI:18420"/>
    </ligand>
</feature>
<evidence type="ECO:0000256" key="3">
    <source>
        <dbReference type="ARBA" id="ARBA00022723"/>
    </source>
</evidence>
<dbReference type="RefSeq" id="WP_143522035.1">
    <property type="nucleotide sequence ID" value="NZ_CP013011.1"/>
</dbReference>
<name>A0A0P0N3W8_9CREN</name>
<sequence length="148" mass="17023">MKLVDSNVFIHYLLEGERADEAELLLASHPDLAVTVGIINEVEFVIIRRLARVRLGIRRLDRLKEHIREKGLGFAADKLEEYVEMLRELGITVLRDHAEPSELLEVMKNYNLTPSDAIIALTCRHYGIDTILTFDGDFRRVPWLKVIS</sequence>
<dbReference type="SMART" id="SM00670">
    <property type="entry name" value="PINc"/>
    <property type="match status" value="1"/>
</dbReference>
<dbReference type="GeneID" id="31946610"/>
<accession>A0A0P0N3W8</accession>
<dbReference type="GO" id="GO:0090729">
    <property type="term" value="F:toxin activity"/>
    <property type="evidence" value="ECO:0007669"/>
    <property type="project" value="UniProtKB-KW"/>
</dbReference>
<protein>
    <recommendedName>
        <fullName evidence="5">Ribonuclease VapC</fullName>
        <shortName evidence="5">RNase VapC</shortName>
        <ecNumber evidence="5">3.1.-.-</ecNumber>
    </recommendedName>
    <alternativeName>
        <fullName evidence="5">Putative toxin VapC</fullName>
    </alternativeName>
</protein>
<dbReference type="EC" id="3.1.-.-" evidence="5"/>
<comment type="cofactor">
    <cofactor evidence="5">
        <name>Mg(2+)</name>
        <dbReference type="ChEBI" id="CHEBI:18420"/>
    </cofactor>
</comment>
<keyword evidence="2 5" id="KW-0540">Nuclease</keyword>
<keyword evidence="1 5" id="KW-1277">Toxin-antitoxin system</keyword>
<dbReference type="GO" id="GO:0004540">
    <property type="term" value="F:RNA nuclease activity"/>
    <property type="evidence" value="ECO:0007669"/>
    <property type="project" value="InterPro"/>
</dbReference>
<dbReference type="GO" id="GO:0016787">
    <property type="term" value="F:hydrolase activity"/>
    <property type="evidence" value="ECO:0007669"/>
    <property type="project" value="UniProtKB-KW"/>
</dbReference>
<dbReference type="InterPro" id="IPR002716">
    <property type="entry name" value="PIN_dom"/>
</dbReference>
<dbReference type="Proteomes" id="UP000058613">
    <property type="component" value="Chromosome"/>
</dbReference>
<dbReference type="InterPro" id="IPR029060">
    <property type="entry name" value="PIN-like_dom_sf"/>
</dbReference>
<evidence type="ECO:0000256" key="2">
    <source>
        <dbReference type="ARBA" id="ARBA00022722"/>
    </source>
</evidence>
<dbReference type="AlphaFoldDB" id="A0A0P0N3W8"/>
<evidence type="ECO:0000259" key="6">
    <source>
        <dbReference type="SMART" id="SM00670"/>
    </source>
</evidence>
<keyword evidence="5" id="KW-0800">Toxin</keyword>
<dbReference type="GO" id="GO:0000287">
    <property type="term" value="F:magnesium ion binding"/>
    <property type="evidence" value="ECO:0007669"/>
    <property type="project" value="UniProtKB-UniRule"/>
</dbReference>
<dbReference type="Pfam" id="PF01850">
    <property type="entry name" value="PIN"/>
    <property type="match status" value="1"/>
</dbReference>
<proteinExistence type="inferred from homology"/>
<keyword evidence="3 5" id="KW-0479">Metal-binding</keyword>
<keyword evidence="4 5" id="KW-0378">Hydrolase</keyword>
<evidence type="ECO:0000256" key="4">
    <source>
        <dbReference type="ARBA" id="ARBA00022801"/>
    </source>
</evidence>
<comment type="similarity">
    <text evidence="5">Belongs to the PINc/VapC protein family.</text>
</comment>
<dbReference type="OrthoDB" id="144476at2157"/>
<evidence type="ECO:0000256" key="5">
    <source>
        <dbReference type="HAMAP-Rule" id="MF_00265"/>
    </source>
</evidence>
<evidence type="ECO:0000256" key="1">
    <source>
        <dbReference type="ARBA" id="ARBA00022649"/>
    </source>
</evidence>
<dbReference type="SUPFAM" id="SSF88723">
    <property type="entry name" value="PIN domain-like"/>
    <property type="match status" value="1"/>
</dbReference>
<organism evidence="7 8">
    <name type="scientific">Pyrodictium delaneyi</name>
    <dbReference type="NCBI Taxonomy" id="1273541"/>
    <lineage>
        <taxon>Archaea</taxon>
        <taxon>Thermoproteota</taxon>
        <taxon>Thermoprotei</taxon>
        <taxon>Desulfurococcales</taxon>
        <taxon>Pyrodictiaceae</taxon>
        <taxon>Pyrodictium</taxon>
    </lineage>
</organism>
<dbReference type="EMBL" id="CP013011">
    <property type="protein sequence ID" value="ALL00901.1"/>
    <property type="molecule type" value="Genomic_DNA"/>
</dbReference>
<dbReference type="HAMAP" id="MF_00265">
    <property type="entry name" value="VapC_Nob1"/>
    <property type="match status" value="1"/>
</dbReference>
<keyword evidence="5" id="KW-0460">Magnesium</keyword>
<dbReference type="PANTHER" id="PTHR39677:SF4">
    <property type="entry name" value="RIBONUCLEASE VAPC6"/>
    <property type="match status" value="1"/>
</dbReference>
<evidence type="ECO:0000313" key="7">
    <source>
        <dbReference type="EMBL" id="ALL00901.1"/>
    </source>
</evidence>
<comment type="function">
    <text evidence="5">Toxic component of a toxin-antitoxin (TA) system. An RNase.</text>
</comment>
<gene>
    <name evidence="5" type="primary">vapC</name>
    <name evidence="7" type="ORF">Pyrde_0851</name>
</gene>